<protein>
    <recommendedName>
        <fullName evidence="11">G-protein coupled receptors family 3 profile domain-containing protein</fullName>
    </recommendedName>
</protein>
<dbReference type="OrthoDB" id="5597995at2759"/>
<dbReference type="GO" id="GO:0004965">
    <property type="term" value="F:G protein-coupled GABA receptor activity"/>
    <property type="evidence" value="ECO:0007669"/>
    <property type="project" value="InterPro"/>
</dbReference>
<dbReference type="InterPro" id="IPR001828">
    <property type="entry name" value="ANF_lig-bd_rcpt"/>
</dbReference>
<dbReference type="STRING" id="578462.A0A0L0SJV5"/>
<dbReference type="AlphaFoldDB" id="A0A0L0SJV5"/>
<dbReference type="GO" id="GO:0038039">
    <property type="term" value="C:G protein-coupled receptor heterodimeric complex"/>
    <property type="evidence" value="ECO:0007669"/>
    <property type="project" value="TreeGrafter"/>
</dbReference>
<feature type="transmembrane region" description="Helical" evidence="10">
    <location>
        <begin position="669"/>
        <end position="690"/>
    </location>
</feature>
<evidence type="ECO:0000259" key="11">
    <source>
        <dbReference type="PROSITE" id="PS50259"/>
    </source>
</evidence>
<evidence type="ECO:0000256" key="3">
    <source>
        <dbReference type="ARBA" id="ARBA00022989"/>
    </source>
</evidence>
<keyword evidence="4" id="KW-0297">G-protein coupled receptor</keyword>
<evidence type="ECO:0000313" key="13">
    <source>
        <dbReference type="Proteomes" id="UP000054350"/>
    </source>
</evidence>
<dbReference type="PROSITE" id="PS50259">
    <property type="entry name" value="G_PROTEIN_RECEP_F3_4"/>
    <property type="match status" value="1"/>
</dbReference>
<feature type="transmembrane region" description="Helical" evidence="10">
    <location>
        <begin position="496"/>
        <end position="516"/>
    </location>
</feature>
<dbReference type="VEuPathDB" id="FungiDB:AMAG_07948"/>
<keyword evidence="6" id="KW-0675">Receptor</keyword>
<keyword evidence="8" id="KW-0807">Transducer</keyword>
<keyword evidence="3 10" id="KW-1133">Transmembrane helix</keyword>
<evidence type="ECO:0000256" key="2">
    <source>
        <dbReference type="ARBA" id="ARBA00022692"/>
    </source>
</evidence>
<dbReference type="EMBL" id="GG745340">
    <property type="protein sequence ID" value="KNE62763.1"/>
    <property type="molecule type" value="Genomic_DNA"/>
</dbReference>
<proteinExistence type="predicted"/>
<organism evidence="12 13">
    <name type="scientific">Allomyces macrogynus (strain ATCC 38327)</name>
    <name type="common">Allomyces javanicus var. macrogynus</name>
    <dbReference type="NCBI Taxonomy" id="578462"/>
    <lineage>
        <taxon>Eukaryota</taxon>
        <taxon>Fungi</taxon>
        <taxon>Fungi incertae sedis</taxon>
        <taxon>Blastocladiomycota</taxon>
        <taxon>Blastocladiomycetes</taxon>
        <taxon>Blastocladiales</taxon>
        <taxon>Blastocladiaceae</taxon>
        <taxon>Allomyces</taxon>
    </lineage>
</organism>
<dbReference type="InterPro" id="IPR017978">
    <property type="entry name" value="GPCR_3_C"/>
</dbReference>
<keyword evidence="2 10" id="KW-0812">Transmembrane</keyword>
<evidence type="ECO:0000313" key="12">
    <source>
        <dbReference type="EMBL" id="KNE62763.1"/>
    </source>
</evidence>
<dbReference type="PRINTS" id="PR00248">
    <property type="entry name" value="GPCRMGR"/>
</dbReference>
<evidence type="ECO:0000256" key="1">
    <source>
        <dbReference type="ARBA" id="ARBA00004141"/>
    </source>
</evidence>
<keyword evidence="5 10" id="KW-0472">Membrane</keyword>
<sequence>MCAAHAAVPGKRRRRNGRTRATATRTAIALSATVISVLLVVILAPWARMRVEAAQFTIGVVMPTNHPAVGGISTQINDVIQVAAVQAASLDSANSYTFLPIDSGFTQARGIAAMYRAMGNGSVAIIGELSSQNSLAIALAANRYKLWQCSGASTSSALSDKANFPYFFRTIQDDPQQGVAMAYFLRSMGWRSVNTLSSSDSYGQSISSSFMTAAAALGIDVVSNQVFSLTATDYTFQLKAIAESGSNIIVYVGVPDNAVTVLRQARTMGLLTPHYAWVGPDALGLYFGSVTPNTAQTAADNALVNGFLYVYPRQNGQNTQYAALQAQYRTAVGASAIVDTVPYGIAFADCATAMVLGIKRIVGVYGAAAVQAGTHSATLNDFLAPFTGASGDVTFDSAGNRQGVFDVMNIWNGATTTVYSIQTNYSVSPVAAPTFLSGMSTVPADRPQQTILYPQWTDAGVQVLAALRVLAIVWFLVSLGYTFVRRHQSVVKNLSFPFLASITVGCVLVLVSEFLVVDVPTRFSCHGAAWIFTMGYELVLASAAVKTFRVYKIFVMVAQTLVFAIWVGVAPRWPELVSTKLYLSYACKQENDTAYLVVLAVSLAYNIGILLTVCFFAYKTRNVMSGFRETSFILYTAQNIFLTGILALLLTLIPFTDFALGAYYVRAVLVFYATVFAHGALVGRVAIALWQQPAIATLTQFPDTGSASKSVLQSVVHSPLGGTLAAAGAGGGTAFPAIKGSTGALTTTPAAESATTVTTGQFPVKQTSKWLAHWVRHTIHLFPNEGILALVPDGTDARGKVGTVLRLSATQYDPEPPGAAGIPAVELFCLGSSWLVQMDHRDTHAAWVARLGVVAKASASSMGRNSASGRKGMSGAGRLRAPSRTGTVAVSGSLVASPSSVMAAMPPSPGSPAKTESSALMGGK</sequence>
<evidence type="ECO:0000256" key="5">
    <source>
        <dbReference type="ARBA" id="ARBA00023136"/>
    </source>
</evidence>
<feature type="region of interest" description="Disordered" evidence="9">
    <location>
        <begin position="860"/>
        <end position="884"/>
    </location>
</feature>
<dbReference type="InterPro" id="IPR000337">
    <property type="entry name" value="GPCR_3"/>
</dbReference>
<dbReference type="eggNOG" id="KOG1055">
    <property type="taxonomic scope" value="Eukaryota"/>
</dbReference>
<dbReference type="Pfam" id="PF00003">
    <property type="entry name" value="7tm_3"/>
    <property type="match status" value="1"/>
</dbReference>
<feature type="transmembrane region" description="Helical" evidence="10">
    <location>
        <begin position="463"/>
        <end position="484"/>
    </location>
</feature>
<reference evidence="12 13" key="1">
    <citation type="submission" date="2009-11" db="EMBL/GenBank/DDBJ databases">
        <title>Annotation of Allomyces macrogynus ATCC 38327.</title>
        <authorList>
            <consortium name="The Broad Institute Genome Sequencing Platform"/>
            <person name="Russ C."/>
            <person name="Cuomo C."/>
            <person name="Burger G."/>
            <person name="Gray M.W."/>
            <person name="Holland P.W.H."/>
            <person name="King N."/>
            <person name="Lang F.B.F."/>
            <person name="Roger A.J."/>
            <person name="Ruiz-Trillo I."/>
            <person name="Young S.K."/>
            <person name="Zeng Q."/>
            <person name="Gargeya S."/>
            <person name="Fitzgerald M."/>
            <person name="Haas B."/>
            <person name="Abouelleil A."/>
            <person name="Alvarado L."/>
            <person name="Arachchi H.M."/>
            <person name="Berlin A."/>
            <person name="Chapman S.B."/>
            <person name="Gearin G."/>
            <person name="Goldberg J."/>
            <person name="Griggs A."/>
            <person name="Gujja S."/>
            <person name="Hansen M."/>
            <person name="Heiman D."/>
            <person name="Howarth C."/>
            <person name="Larimer J."/>
            <person name="Lui A."/>
            <person name="MacDonald P.J.P."/>
            <person name="McCowen C."/>
            <person name="Montmayeur A."/>
            <person name="Murphy C."/>
            <person name="Neiman D."/>
            <person name="Pearson M."/>
            <person name="Priest M."/>
            <person name="Roberts A."/>
            <person name="Saif S."/>
            <person name="Shea T."/>
            <person name="Sisk P."/>
            <person name="Stolte C."/>
            <person name="Sykes S."/>
            <person name="Wortman J."/>
            <person name="Nusbaum C."/>
            <person name="Birren B."/>
        </authorList>
    </citation>
    <scope>NUCLEOTIDE SEQUENCE [LARGE SCALE GENOMIC DNA]</scope>
    <source>
        <strain evidence="12 13">ATCC 38327</strain>
    </source>
</reference>
<dbReference type="PANTHER" id="PTHR10519:SF20">
    <property type="entry name" value="G-PROTEIN COUPLED RECEPTOR 156-RELATED"/>
    <property type="match status" value="1"/>
</dbReference>
<evidence type="ECO:0000256" key="6">
    <source>
        <dbReference type="ARBA" id="ARBA00023170"/>
    </source>
</evidence>
<feature type="region of interest" description="Disordered" evidence="9">
    <location>
        <begin position="899"/>
        <end position="924"/>
    </location>
</feature>
<keyword evidence="7" id="KW-0325">Glycoprotein</keyword>
<accession>A0A0L0SJV5</accession>
<feature type="transmembrane region" description="Helical" evidence="10">
    <location>
        <begin position="593"/>
        <end position="618"/>
    </location>
</feature>
<dbReference type="GO" id="GO:0007214">
    <property type="term" value="P:gamma-aminobutyric acid signaling pathway"/>
    <property type="evidence" value="ECO:0007669"/>
    <property type="project" value="TreeGrafter"/>
</dbReference>
<comment type="subcellular location">
    <subcellularLocation>
        <location evidence="1">Membrane</location>
        <topology evidence="1">Multi-pass membrane protein</topology>
    </subcellularLocation>
</comment>
<dbReference type="InterPro" id="IPR002455">
    <property type="entry name" value="GPCR3_GABA-B"/>
</dbReference>
<dbReference type="Gene3D" id="3.40.50.2300">
    <property type="match status" value="2"/>
</dbReference>
<dbReference type="Pfam" id="PF01094">
    <property type="entry name" value="ANF_receptor"/>
    <property type="match status" value="1"/>
</dbReference>
<evidence type="ECO:0000256" key="7">
    <source>
        <dbReference type="ARBA" id="ARBA00023180"/>
    </source>
</evidence>
<name>A0A0L0SJV5_ALLM3</name>
<feature type="region of interest" description="Disordered" evidence="9">
    <location>
        <begin position="1"/>
        <end position="21"/>
    </location>
</feature>
<feature type="transmembrane region" description="Helical" evidence="10">
    <location>
        <begin position="528"/>
        <end position="546"/>
    </location>
</feature>
<evidence type="ECO:0000256" key="9">
    <source>
        <dbReference type="SAM" id="MobiDB-lite"/>
    </source>
</evidence>
<dbReference type="SUPFAM" id="SSF53822">
    <property type="entry name" value="Periplasmic binding protein-like I"/>
    <property type="match status" value="1"/>
</dbReference>
<feature type="transmembrane region" description="Helical" evidence="10">
    <location>
        <begin position="639"/>
        <end position="663"/>
    </location>
</feature>
<feature type="transmembrane region" description="Helical" evidence="10">
    <location>
        <begin position="553"/>
        <end position="573"/>
    </location>
</feature>
<dbReference type="InterPro" id="IPR028082">
    <property type="entry name" value="Peripla_BP_I"/>
</dbReference>
<evidence type="ECO:0000256" key="8">
    <source>
        <dbReference type="ARBA" id="ARBA00023224"/>
    </source>
</evidence>
<evidence type="ECO:0000256" key="10">
    <source>
        <dbReference type="SAM" id="Phobius"/>
    </source>
</evidence>
<feature type="domain" description="G-protein coupled receptors family 3 profile" evidence="11">
    <location>
        <begin position="463"/>
        <end position="714"/>
    </location>
</feature>
<gene>
    <name evidence="12" type="ORF">AMAG_07948</name>
</gene>
<dbReference type="PANTHER" id="PTHR10519">
    <property type="entry name" value="GABA-B RECEPTOR"/>
    <property type="match status" value="1"/>
</dbReference>
<reference evidence="13" key="2">
    <citation type="submission" date="2009-11" db="EMBL/GenBank/DDBJ databases">
        <title>The Genome Sequence of Allomyces macrogynus strain ATCC 38327.</title>
        <authorList>
            <consortium name="The Broad Institute Genome Sequencing Platform"/>
            <person name="Russ C."/>
            <person name="Cuomo C."/>
            <person name="Shea T."/>
            <person name="Young S.K."/>
            <person name="Zeng Q."/>
            <person name="Koehrsen M."/>
            <person name="Haas B."/>
            <person name="Borodovsky M."/>
            <person name="Guigo R."/>
            <person name="Alvarado L."/>
            <person name="Berlin A."/>
            <person name="Borenstein D."/>
            <person name="Chen Z."/>
            <person name="Engels R."/>
            <person name="Freedman E."/>
            <person name="Gellesch M."/>
            <person name="Goldberg J."/>
            <person name="Griggs A."/>
            <person name="Gujja S."/>
            <person name="Heiman D."/>
            <person name="Hepburn T."/>
            <person name="Howarth C."/>
            <person name="Jen D."/>
            <person name="Larson L."/>
            <person name="Lewis B."/>
            <person name="Mehta T."/>
            <person name="Park D."/>
            <person name="Pearson M."/>
            <person name="Roberts A."/>
            <person name="Saif S."/>
            <person name="Shenoy N."/>
            <person name="Sisk P."/>
            <person name="Stolte C."/>
            <person name="Sykes S."/>
            <person name="Walk T."/>
            <person name="White J."/>
            <person name="Yandava C."/>
            <person name="Burger G."/>
            <person name="Gray M.W."/>
            <person name="Holland P.W.H."/>
            <person name="King N."/>
            <person name="Lang F.B.F."/>
            <person name="Roger A.J."/>
            <person name="Ruiz-Trillo I."/>
            <person name="Lander E."/>
            <person name="Nusbaum C."/>
        </authorList>
    </citation>
    <scope>NUCLEOTIDE SEQUENCE [LARGE SCALE GENOMIC DNA]</scope>
    <source>
        <strain evidence="13">ATCC 38327</strain>
    </source>
</reference>
<dbReference type="Proteomes" id="UP000054350">
    <property type="component" value="Unassembled WGS sequence"/>
</dbReference>
<keyword evidence="13" id="KW-1185">Reference proteome</keyword>
<feature type="transmembrane region" description="Helical" evidence="10">
    <location>
        <begin position="22"/>
        <end position="47"/>
    </location>
</feature>
<evidence type="ECO:0000256" key="4">
    <source>
        <dbReference type="ARBA" id="ARBA00023040"/>
    </source>
</evidence>